<keyword evidence="8 9" id="KW-0457">Lysine biosynthesis</keyword>
<feature type="active site" description="Proton donor/acceptor" evidence="9">
    <location>
        <position position="143"/>
    </location>
</feature>
<comment type="similarity">
    <text evidence="1 9">Belongs to the DapB family.</text>
</comment>
<comment type="caution">
    <text evidence="13">The sequence shown here is derived from an EMBL/GenBank/DDBJ whole genome shotgun (WGS) entry which is preliminary data.</text>
</comment>
<dbReference type="Gene3D" id="3.40.50.720">
    <property type="entry name" value="NAD(P)-binding Rossmann-like Domain"/>
    <property type="match status" value="1"/>
</dbReference>
<feature type="domain" description="Dihydrodipicolinate reductase N-terminal" evidence="11">
    <location>
        <begin position="2"/>
        <end position="112"/>
    </location>
</feature>
<dbReference type="SUPFAM" id="SSF51735">
    <property type="entry name" value="NAD(P)-binding Rossmann-fold domains"/>
    <property type="match status" value="1"/>
</dbReference>
<evidence type="ECO:0000256" key="5">
    <source>
        <dbReference type="ARBA" id="ARBA00022915"/>
    </source>
</evidence>
<accession>A0A371AW21</accession>
<comment type="subcellular location">
    <subcellularLocation>
        <location evidence="9">Cytoplasm</location>
    </subcellularLocation>
</comment>
<evidence type="ECO:0000259" key="12">
    <source>
        <dbReference type="Pfam" id="PF05173"/>
    </source>
</evidence>
<dbReference type="Gene3D" id="3.30.360.10">
    <property type="entry name" value="Dihydrodipicolinate Reductase, domain 2"/>
    <property type="match status" value="1"/>
</dbReference>
<comment type="caution">
    <text evidence="9">Lacks conserved residue(s) required for the propagation of feature annotation.</text>
</comment>
<feature type="binding site" evidence="9">
    <location>
        <begin position="109"/>
        <end position="112"/>
    </location>
    <ligand>
        <name>NAD(+)</name>
        <dbReference type="ChEBI" id="CHEBI:57540"/>
    </ligand>
</feature>
<feature type="binding site" evidence="9">
    <location>
        <begin position="85"/>
        <end position="87"/>
    </location>
    <ligand>
        <name>NAD(+)</name>
        <dbReference type="ChEBI" id="CHEBI:57540"/>
    </ligand>
</feature>
<keyword evidence="3 9" id="KW-0028">Amino-acid biosynthesis</keyword>
<dbReference type="InterPro" id="IPR000846">
    <property type="entry name" value="DapB_N"/>
</dbReference>
<comment type="function">
    <text evidence="9">Catalyzes the conversion of 4-hydroxy-tetrahydrodipicolinate (HTPA) to tetrahydrodipicolinate.</text>
</comment>
<protein>
    <recommendedName>
        <fullName evidence="9 10">4-hydroxy-tetrahydrodipicolinate reductase</fullName>
        <shortName evidence="9">HTPA reductase</shortName>
        <ecNumber evidence="9 10">1.17.1.8</ecNumber>
    </recommendedName>
</protein>
<comment type="catalytic activity">
    <reaction evidence="9">
        <text>(S)-2,3,4,5-tetrahydrodipicolinate + NADP(+) + H2O = (2S,4S)-4-hydroxy-2,3,4,5-tetrahydrodipicolinate + NADPH + H(+)</text>
        <dbReference type="Rhea" id="RHEA:35331"/>
        <dbReference type="ChEBI" id="CHEBI:15377"/>
        <dbReference type="ChEBI" id="CHEBI:15378"/>
        <dbReference type="ChEBI" id="CHEBI:16845"/>
        <dbReference type="ChEBI" id="CHEBI:57783"/>
        <dbReference type="ChEBI" id="CHEBI:58349"/>
        <dbReference type="ChEBI" id="CHEBI:67139"/>
        <dbReference type="EC" id="1.17.1.8"/>
    </reaction>
</comment>
<feature type="domain" description="Dihydrodipicolinate reductase C-terminal" evidence="12">
    <location>
        <begin position="115"/>
        <end position="250"/>
    </location>
</feature>
<evidence type="ECO:0000256" key="7">
    <source>
        <dbReference type="ARBA" id="ARBA00023027"/>
    </source>
</evidence>
<gene>
    <name evidence="9" type="primary">dapB</name>
    <name evidence="13" type="ORF">DWV06_07860</name>
</gene>
<dbReference type="GO" id="GO:0016726">
    <property type="term" value="F:oxidoreductase activity, acting on CH or CH2 groups, NAD or NADP as acceptor"/>
    <property type="evidence" value="ECO:0007669"/>
    <property type="project" value="UniProtKB-UniRule"/>
</dbReference>
<dbReference type="Pfam" id="PF05173">
    <property type="entry name" value="DapB_C"/>
    <property type="match status" value="1"/>
</dbReference>
<feature type="binding site" evidence="9">
    <location>
        <begin position="8"/>
        <end position="13"/>
    </location>
    <ligand>
        <name>NAD(+)</name>
        <dbReference type="ChEBI" id="CHEBI:57540"/>
    </ligand>
</feature>
<dbReference type="UniPathway" id="UPA00034">
    <property type="reaction ID" value="UER00018"/>
</dbReference>
<evidence type="ECO:0000313" key="13">
    <source>
        <dbReference type="EMBL" id="RDU23763.1"/>
    </source>
</evidence>
<feature type="binding site" evidence="9">
    <location>
        <begin position="153"/>
        <end position="154"/>
    </location>
    <ligand>
        <name>(S)-2,3,4,5-tetrahydrodipicolinate</name>
        <dbReference type="ChEBI" id="CHEBI:16845"/>
    </ligand>
</feature>
<evidence type="ECO:0000256" key="8">
    <source>
        <dbReference type="ARBA" id="ARBA00023154"/>
    </source>
</evidence>
<dbReference type="Pfam" id="PF01113">
    <property type="entry name" value="DapB_N"/>
    <property type="match status" value="1"/>
</dbReference>
<feature type="active site" description="Proton donor" evidence="9">
    <location>
        <position position="147"/>
    </location>
</feature>
<dbReference type="GO" id="GO:0009089">
    <property type="term" value="P:lysine biosynthetic process via diaminopimelate"/>
    <property type="evidence" value="ECO:0007669"/>
    <property type="project" value="UniProtKB-UniRule"/>
</dbReference>
<dbReference type="OrthoDB" id="9790352at2"/>
<name>A0A371AW21_9FIRM</name>
<dbReference type="EMBL" id="QRCT01000019">
    <property type="protein sequence ID" value="RDU23763.1"/>
    <property type="molecule type" value="Genomic_DNA"/>
</dbReference>
<dbReference type="AlphaFoldDB" id="A0A371AW21"/>
<dbReference type="InterPro" id="IPR022663">
    <property type="entry name" value="DapB_C"/>
</dbReference>
<dbReference type="RefSeq" id="WP_115481632.1">
    <property type="nucleotide sequence ID" value="NZ_QRCT01000019.1"/>
</dbReference>
<keyword evidence="4 9" id="KW-0521">NADP</keyword>
<dbReference type="InterPro" id="IPR036291">
    <property type="entry name" value="NAD(P)-bd_dom_sf"/>
</dbReference>
<dbReference type="GO" id="GO:0051287">
    <property type="term" value="F:NAD binding"/>
    <property type="evidence" value="ECO:0007669"/>
    <property type="project" value="UniProtKB-UniRule"/>
</dbReference>
<organism evidence="13 14">
    <name type="scientific">Anaerosacchariphilus polymeriproducens</name>
    <dbReference type="NCBI Taxonomy" id="1812858"/>
    <lineage>
        <taxon>Bacteria</taxon>
        <taxon>Bacillati</taxon>
        <taxon>Bacillota</taxon>
        <taxon>Clostridia</taxon>
        <taxon>Lachnospirales</taxon>
        <taxon>Lachnospiraceae</taxon>
        <taxon>Anaerosacchariphilus</taxon>
    </lineage>
</organism>
<dbReference type="InterPro" id="IPR023940">
    <property type="entry name" value="DHDPR_bac"/>
</dbReference>
<dbReference type="Proteomes" id="UP000255036">
    <property type="component" value="Unassembled WGS sequence"/>
</dbReference>
<feature type="binding site" evidence="9">
    <location>
        <position position="144"/>
    </location>
    <ligand>
        <name>(S)-2,3,4,5-tetrahydrodipicolinate</name>
        <dbReference type="ChEBI" id="CHEBI:16845"/>
    </ligand>
</feature>
<keyword evidence="5 9" id="KW-0220">Diaminopimelate biosynthesis</keyword>
<dbReference type="EC" id="1.17.1.8" evidence="9 10"/>
<comment type="pathway">
    <text evidence="9">Amino-acid biosynthesis; L-lysine biosynthesis via DAP pathway; (S)-tetrahydrodipicolinate from L-aspartate: step 4/4.</text>
</comment>
<sequence>MIRVIMHGCNGKMGQVISNLLKEDQEAEIVAGVDVSDHIQNEYPVFKNIAECDIEADVIIDFASVKAIEDLLNYSIEKQVPVVVCTTGLTEEQLAKIKKASEEVAVLRSANMSLGINMLMKLLQTAAQVLVPAGFDIEIVEKHHKLKLDAPSGTAIALADSINDSLDQRYDYQYDRSRELKRREKNEIGIQAVRGGTIVGEHEVIFAGIDEVIEFKHTAYTKAIFGKGAIQAAKFLAGKPAGFYDMSHVIEGNVQLNKT</sequence>
<keyword evidence="7 9" id="KW-0520">NAD</keyword>
<evidence type="ECO:0000256" key="1">
    <source>
        <dbReference type="ARBA" id="ARBA00006642"/>
    </source>
</evidence>
<dbReference type="FunFam" id="3.30.360.10:FF:000009">
    <property type="entry name" value="4-hydroxy-tetrahydrodipicolinate reductase"/>
    <property type="match status" value="1"/>
</dbReference>
<dbReference type="PANTHER" id="PTHR20836:SF7">
    <property type="entry name" value="4-HYDROXY-TETRAHYDRODIPICOLINATE REDUCTASE"/>
    <property type="match status" value="1"/>
</dbReference>
<keyword evidence="14" id="KW-1185">Reference proteome</keyword>
<dbReference type="SUPFAM" id="SSF55347">
    <property type="entry name" value="Glyceraldehyde-3-phosphate dehydrogenase-like, C-terminal domain"/>
    <property type="match status" value="1"/>
</dbReference>
<dbReference type="PANTHER" id="PTHR20836">
    <property type="entry name" value="DIHYDRODIPICOLINATE REDUCTASE"/>
    <property type="match status" value="1"/>
</dbReference>
<dbReference type="NCBIfam" id="TIGR00036">
    <property type="entry name" value="dapB"/>
    <property type="match status" value="1"/>
</dbReference>
<dbReference type="PROSITE" id="PS01298">
    <property type="entry name" value="DAPB"/>
    <property type="match status" value="1"/>
</dbReference>
<evidence type="ECO:0000256" key="4">
    <source>
        <dbReference type="ARBA" id="ARBA00022857"/>
    </source>
</evidence>
<dbReference type="InterPro" id="IPR022664">
    <property type="entry name" value="DapB_N_CS"/>
</dbReference>
<keyword evidence="6 9" id="KW-0560">Oxidoreductase</keyword>
<dbReference type="GO" id="GO:0008839">
    <property type="term" value="F:4-hydroxy-tetrahydrodipicolinate reductase"/>
    <property type="evidence" value="ECO:0007669"/>
    <property type="project" value="UniProtKB-UniRule"/>
</dbReference>
<dbReference type="GO" id="GO:0019877">
    <property type="term" value="P:diaminopimelate biosynthetic process"/>
    <property type="evidence" value="ECO:0007669"/>
    <property type="project" value="UniProtKB-UniRule"/>
</dbReference>
<comment type="subunit">
    <text evidence="9">Homotetramer.</text>
</comment>
<evidence type="ECO:0000259" key="11">
    <source>
        <dbReference type="Pfam" id="PF01113"/>
    </source>
</evidence>
<proteinExistence type="inferred from homology"/>
<dbReference type="HAMAP" id="MF_00102">
    <property type="entry name" value="DapB"/>
    <property type="match status" value="1"/>
</dbReference>
<dbReference type="GO" id="GO:0050661">
    <property type="term" value="F:NADP binding"/>
    <property type="evidence" value="ECO:0007669"/>
    <property type="project" value="UniProtKB-UniRule"/>
</dbReference>
<feature type="binding site" evidence="9">
    <location>
        <position position="34"/>
    </location>
    <ligand>
        <name>NAD(+)</name>
        <dbReference type="ChEBI" id="CHEBI:57540"/>
    </ligand>
</feature>
<reference evidence="13 14" key="1">
    <citation type="submission" date="2018-07" db="EMBL/GenBank/DDBJ databases">
        <title>Anaerosacharophilus polymeroproducens gen. nov. sp. nov., an anaerobic bacterium isolated from salt field.</title>
        <authorList>
            <person name="Kim W."/>
            <person name="Yang S.-H."/>
            <person name="Oh J."/>
            <person name="Lee J.-H."/>
            <person name="Kwon K.K."/>
        </authorList>
    </citation>
    <scope>NUCLEOTIDE SEQUENCE [LARGE SCALE GENOMIC DNA]</scope>
    <source>
        <strain evidence="13 14">MCWD5</strain>
    </source>
</reference>
<dbReference type="GO" id="GO:0005829">
    <property type="term" value="C:cytosol"/>
    <property type="evidence" value="ECO:0007669"/>
    <property type="project" value="TreeGrafter"/>
</dbReference>
<evidence type="ECO:0000313" key="14">
    <source>
        <dbReference type="Proteomes" id="UP000255036"/>
    </source>
</evidence>
<comment type="catalytic activity">
    <reaction evidence="9">
        <text>(S)-2,3,4,5-tetrahydrodipicolinate + NAD(+) + H2O = (2S,4S)-4-hydroxy-2,3,4,5-tetrahydrodipicolinate + NADH + H(+)</text>
        <dbReference type="Rhea" id="RHEA:35323"/>
        <dbReference type="ChEBI" id="CHEBI:15377"/>
        <dbReference type="ChEBI" id="CHEBI:15378"/>
        <dbReference type="ChEBI" id="CHEBI:16845"/>
        <dbReference type="ChEBI" id="CHEBI:57540"/>
        <dbReference type="ChEBI" id="CHEBI:57945"/>
        <dbReference type="ChEBI" id="CHEBI:67139"/>
        <dbReference type="EC" id="1.17.1.8"/>
    </reaction>
</comment>
<dbReference type="CDD" id="cd02274">
    <property type="entry name" value="DHDPR_N"/>
    <property type="match status" value="1"/>
</dbReference>
<evidence type="ECO:0000256" key="2">
    <source>
        <dbReference type="ARBA" id="ARBA00022490"/>
    </source>
</evidence>
<comment type="caution">
    <text evidence="9">Was originally thought to be a dihydrodipicolinate reductase (DHDPR), catalyzing the conversion of dihydrodipicolinate to tetrahydrodipicolinate. However, it was shown in E.coli that the substrate of the enzymatic reaction is not dihydrodipicolinate (DHDP) but in fact (2S,4S)-4-hydroxy-2,3,4,5-tetrahydrodipicolinic acid (HTPA), the product released by the DapA-catalyzed reaction.</text>
</comment>
<evidence type="ECO:0000256" key="3">
    <source>
        <dbReference type="ARBA" id="ARBA00022605"/>
    </source>
</evidence>
<evidence type="ECO:0000256" key="9">
    <source>
        <dbReference type="HAMAP-Rule" id="MF_00102"/>
    </source>
</evidence>
<dbReference type="PIRSF" id="PIRSF000161">
    <property type="entry name" value="DHPR"/>
    <property type="match status" value="1"/>
</dbReference>
<evidence type="ECO:0000256" key="10">
    <source>
        <dbReference type="NCBIfam" id="TIGR00036"/>
    </source>
</evidence>
<keyword evidence="2 9" id="KW-0963">Cytoplasm</keyword>
<evidence type="ECO:0000256" key="6">
    <source>
        <dbReference type="ARBA" id="ARBA00023002"/>
    </source>
</evidence>